<dbReference type="InterPro" id="IPR053722">
    <property type="entry name" value="Curli_assembly_CsgC/AgfC"/>
</dbReference>
<organism evidence="1 2">
    <name type="scientific">Pseudomonas graminis</name>
    <dbReference type="NCBI Taxonomy" id="158627"/>
    <lineage>
        <taxon>Bacteria</taxon>
        <taxon>Pseudomonadati</taxon>
        <taxon>Pseudomonadota</taxon>
        <taxon>Gammaproteobacteria</taxon>
        <taxon>Pseudomonadales</taxon>
        <taxon>Pseudomonadaceae</taxon>
        <taxon>Pseudomonas</taxon>
    </lineage>
</organism>
<dbReference type="Gene3D" id="2.60.40.2420">
    <property type="match status" value="1"/>
</dbReference>
<dbReference type="EMBL" id="MDEN01000063">
    <property type="protein sequence ID" value="OCX19758.1"/>
    <property type="molecule type" value="Genomic_DNA"/>
</dbReference>
<reference evidence="1 2" key="1">
    <citation type="submission" date="2016-08" db="EMBL/GenBank/DDBJ databases">
        <title>Whole genome sequence of Pseudomonas graminis strain UASWS1507, a potential biological control agent for agriculture.</title>
        <authorList>
            <person name="Crovadore J."/>
            <person name="Calmin G."/>
            <person name="Chablais R."/>
            <person name="Cochard B."/>
            <person name="Lefort F."/>
        </authorList>
    </citation>
    <scope>NUCLEOTIDE SEQUENCE [LARGE SCALE GENOMIC DNA]</scope>
    <source>
        <strain evidence="1 2">UASWS1507</strain>
    </source>
</reference>
<comment type="caution">
    <text evidence="1">The sequence shown here is derived from an EMBL/GenBank/DDBJ whole genome shotgun (WGS) entry which is preliminary data.</text>
</comment>
<dbReference type="Proteomes" id="UP000095143">
    <property type="component" value="Unassembled WGS sequence"/>
</dbReference>
<sequence>MMDFTQLVVTVDAQRSGSTVVIRPHLENPAPLTLQYRMTVRQNSAQGTSAINQQGDLQNGVAANSVSLTLPADATCQVHLEVFDRTTLIKSVDSDCGDTPAR</sequence>
<evidence type="ECO:0000313" key="2">
    <source>
        <dbReference type="Proteomes" id="UP000095143"/>
    </source>
</evidence>
<evidence type="ECO:0008006" key="3">
    <source>
        <dbReference type="Google" id="ProtNLM"/>
    </source>
</evidence>
<dbReference type="RefSeq" id="WP_065989708.1">
    <property type="nucleotide sequence ID" value="NZ_MDEN01000063.1"/>
</dbReference>
<dbReference type="NCBIfam" id="NF041112">
    <property type="entry name" value="chap_CsgH_alph"/>
    <property type="match status" value="1"/>
</dbReference>
<proteinExistence type="predicted"/>
<dbReference type="OrthoDB" id="6969697at2"/>
<evidence type="ECO:0000313" key="1">
    <source>
        <dbReference type="EMBL" id="OCX19758.1"/>
    </source>
</evidence>
<dbReference type="InterPro" id="IPR047726">
    <property type="entry name" value="CsgH_dom"/>
</dbReference>
<gene>
    <name evidence="1" type="ORF">BBI10_15135</name>
</gene>
<dbReference type="AlphaFoldDB" id="A0A1C2DYC5"/>
<protein>
    <recommendedName>
        <fullName evidence="3">Curli assembly protein CsgC</fullName>
    </recommendedName>
</protein>
<name>A0A1C2DYC5_9PSED</name>
<accession>A0A1C2DYC5</accession>